<comment type="similarity">
    <text evidence="1">Belongs to the peptidase S1C family.</text>
</comment>
<dbReference type="Gene3D" id="2.30.42.10">
    <property type="match status" value="2"/>
</dbReference>
<evidence type="ECO:0000313" key="3">
    <source>
        <dbReference type="EMBL" id="TWT31561.1"/>
    </source>
</evidence>
<dbReference type="Gene3D" id="2.40.10.10">
    <property type="entry name" value="Trypsin-like serine proteases"/>
    <property type="match status" value="1"/>
</dbReference>
<dbReference type="InterPro" id="IPR001478">
    <property type="entry name" value="PDZ"/>
</dbReference>
<comment type="caution">
    <text evidence="3">The sequence shown here is derived from an EMBL/GenBank/DDBJ whole genome shotgun (WGS) entry which is preliminary data.</text>
</comment>
<dbReference type="PROSITE" id="PS00134">
    <property type="entry name" value="TRYPSIN_HIS"/>
    <property type="match status" value="1"/>
</dbReference>
<proteinExistence type="inferred from homology"/>
<sequence length="685" mass="73931">MLRHPCMTLLIPTYVVFASTLGAIVCSDLAGQLDVLQAAEVEIVDQGVAASSDSALQGLEDQLVQVAKRARQATVAITFDHMSGHGSGVIVSRDGIVLSAGHCVMNPGQEVNILLGDGRKFRAEGIGLEKEYDCGLFKIDAAQLAGQELPFVELGWSSQLRKGEPVFSTAHGGVRNTDRGPYLRFGRVISPVSSNNGFIQSTCLMEPGDSGGPLFNMDGRLVGLRSRIGLASLDENYDVPVDLYRFYWGSLHLKERFQWKNCKEVPSFGVQFEVNTLGAIADLFGFGGGSICIASVDKPSWALEMKLREGDYLLTWNGDGISSIPALNARMISAFALGESVEIGIKRGDQKKLLELDFSEFGDLRSRMEVIQPNRESSYAGKRAVEALARLASATRALEQQLDDYSVMVSCGAKQIPATLVFWRQGHETSWVVGSSSLIERNEVTVLLESGQSIPGTVTNRSQGLDLALIRLSQPALLPQGKLSPLTFSDRPIGRILVSVSQCDDGHTSVKSAPIFSSSGRGRLGIVGKSECDQFIIEELESGAAADQAGLKVNDQIISLDGTKVSSLDDVLKFLRSTVPGQKINASISRDGITIDVEITLSRTNNAAPGPHAANWFKGGKSKETSFQRVLLHDAPVLSSRCGSPVFDLKKNFVGMNIARASRTRTYIIPASEVIAFVDEIVNGY</sequence>
<dbReference type="AlphaFoldDB" id="A0A5C5UZB5"/>
<evidence type="ECO:0000256" key="1">
    <source>
        <dbReference type="ARBA" id="ARBA00010541"/>
    </source>
</evidence>
<dbReference type="SUPFAM" id="SSF50156">
    <property type="entry name" value="PDZ domain-like"/>
    <property type="match status" value="2"/>
</dbReference>
<gene>
    <name evidence="3" type="primary">hhoB_2</name>
    <name evidence="3" type="ORF">Enr8_34830</name>
</gene>
<dbReference type="Pfam" id="PF13180">
    <property type="entry name" value="PDZ_2"/>
    <property type="match status" value="1"/>
</dbReference>
<dbReference type="InterPro" id="IPR018114">
    <property type="entry name" value="TRYPSIN_HIS"/>
</dbReference>
<dbReference type="GO" id="GO:0004252">
    <property type="term" value="F:serine-type endopeptidase activity"/>
    <property type="evidence" value="ECO:0007669"/>
    <property type="project" value="InterPro"/>
</dbReference>
<keyword evidence="3" id="KW-0378">Hydrolase</keyword>
<reference evidence="3 4" key="1">
    <citation type="submission" date="2019-02" db="EMBL/GenBank/DDBJ databases">
        <title>Deep-cultivation of Planctomycetes and their phenomic and genomic characterization uncovers novel biology.</title>
        <authorList>
            <person name="Wiegand S."/>
            <person name="Jogler M."/>
            <person name="Boedeker C."/>
            <person name="Pinto D."/>
            <person name="Vollmers J."/>
            <person name="Rivas-Marin E."/>
            <person name="Kohn T."/>
            <person name="Peeters S.H."/>
            <person name="Heuer A."/>
            <person name="Rast P."/>
            <person name="Oberbeckmann S."/>
            <person name="Bunk B."/>
            <person name="Jeske O."/>
            <person name="Meyerdierks A."/>
            <person name="Storesund J.E."/>
            <person name="Kallscheuer N."/>
            <person name="Luecker S."/>
            <person name="Lage O.M."/>
            <person name="Pohl T."/>
            <person name="Merkel B.J."/>
            <person name="Hornburger P."/>
            <person name="Mueller R.-W."/>
            <person name="Bruemmer F."/>
            <person name="Labrenz M."/>
            <person name="Spormann A.M."/>
            <person name="Op Den Camp H."/>
            <person name="Overmann J."/>
            <person name="Amann R."/>
            <person name="Jetten M.S.M."/>
            <person name="Mascher T."/>
            <person name="Medema M.H."/>
            <person name="Devos D.P."/>
            <person name="Kaster A.-K."/>
            <person name="Ovreas L."/>
            <person name="Rohde M."/>
            <person name="Galperin M.Y."/>
            <person name="Jogler C."/>
        </authorList>
    </citation>
    <scope>NUCLEOTIDE SEQUENCE [LARGE SCALE GENOMIC DNA]</scope>
    <source>
        <strain evidence="3 4">Enr8</strain>
    </source>
</reference>
<accession>A0A5C5UZB5</accession>
<dbReference type="InterPro" id="IPR009003">
    <property type="entry name" value="Peptidase_S1_PA"/>
</dbReference>
<dbReference type="PANTHER" id="PTHR22939">
    <property type="entry name" value="SERINE PROTEASE FAMILY S1C HTRA-RELATED"/>
    <property type="match status" value="1"/>
</dbReference>
<dbReference type="SUPFAM" id="SSF50494">
    <property type="entry name" value="Trypsin-like serine proteases"/>
    <property type="match status" value="2"/>
</dbReference>
<dbReference type="Gene3D" id="2.40.10.120">
    <property type="match status" value="1"/>
</dbReference>
<dbReference type="SMART" id="SM00228">
    <property type="entry name" value="PDZ"/>
    <property type="match status" value="2"/>
</dbReference>
<dbReference type="GO" id="GO:0006508">
    <property type="term" value="P:proteolysis"/>
    <property type="evidence" value="ECO:0007669"/>
    <property type="project" value="UniProtKB-KW"/>
</dbReference>
<evidence type="ECO:0000259" key="2">
    <source>
        <dbReference type="PROSITE" id="PS50106"/>
    </source>
</evidence>
<name>A0A5C5UZB5_9BACT</name>
<dbReference type="PANTHER" id="PTHR22939:SF129">
    <property type="entry name" value="SERINE PROTEASE HTRA2, MITOCHONDRIAL"/>
    <property type="match status" value="1"/>
</dbReference>
<evidence type="ECO:0000313" key="4">
    <source>
        <dbReference type="Proteomes" id="UP000318878"/>
    </source>
</evidence>
<keyword evidence="3" id="KW-0645">Protease</keyword>
<dbReference type="EMBL" id="SJPF01000004">
    <property type="protein sequence ID" value="TWT31561.1"/>
    <property type="molecule type" value="Genomic_DNA"/>
</dbReference>
<dbReference type="Pfam" id="PF13365">
    <property type="entry name" value="Trypsin_2"/>
    <property type="match status" value="1"/>
</dbReference>
<dbReference type="Proteomes" id="UP000318878">
    <property type="component" value="Unassembled WGS sequence"/>
</dbReference>
<dbReference type="InterPro" id="IPR036034">
    <property type="entry name" value="PDZ_sf"/>
</dbReference>
<keyword evidence="4" id="KW-1185">Reference proteome</keyword>
<feature type="domain" description="PDZ" evidence="2">
    <location>
        <begin position="521"/>
        <end position="578"/>
    </location>
</feature>
<dbReference type="InterPro" id="IPR043504">
    <property type="entry name" value="Peptidase_S1_PA_chymotrypsin"/>
</dbReference>
<organism evidence="3 4">
    <name type="scientific">Blastopirellula retiformator</name>
    <dbReference type="NCBI Taxonomy" id="2527970"/>
    <lineage>
        <taxon>Bacteria</taxon>
        <taxon>Pseudomonadati</taxon>
        <taxon>Planctomycetota</taxon>
        <taxon>Planctomycetia</taxon>
        <taxon>Pirellulales</taxon>
        <taxon>Pirellulaceae</taxon>
        <taxon>Blastopirellula</taxon>
    </lineage>
</organism>
<protein>
    <submittedName>
        <fullName evidence="3">Putative serine protease HhoB</fullName>
    </submittedName>
</protein>
<dbReference type="PROSITE" id="PS50106">
    <property type="entry name" value="PDZ"/>
    <property type="match status" value="1"/>
</dbReference>